<organism evidence="11 12">
    <name type="scientific">Amphimedon queenslandica</name>
    <name type="common">Sponge</name>
    <dbReference type="NCBI Taxonomy" id="400682"/>
    <lineage>
        <taxon>Eukaryota</taxon>
        <taxon>Metazoa</taxon>
        <taxon>Porifera</taxon>
        <taxon>Demospongiae</taxon>
        <taxon>Heteroscleromorpha</taxon>
        <taxon>Haplosclerida</taxon>
        <taxon>Niphatidae</taxon>
        <taxon>Amphimedon</taxon>
    </lineage>
</organism>
<evidence type="ECO:0000256" key="2">
    <source>
        <dbReference type="ARBA" id="ARBA00004555"/>
    </source>
</evidence>
<dbReference type="PROSITE" id="PS51072">
    <property type="entry name" value="MHD"/>
    <property type="match status" value="1"/>
</dbReference>
<reference evidence="12" key="1">
    <citation type="journal article" date="2010" name="Nature">
        <title>The Amphimedon queenslandica genome and the evolution of animal complexity.</title>
        <authorList>
            <person name="Srivastava M."/>
            <person name="Simakov O."/>
            <person name="Chapman J."/>
            <person name="Fahey B."/>
            <person name="Gauthier M.E."/>
            <person name="Mitros T."/>
            <person name="Richards G.S."/>
            <person name="Conaco C."/>
            <person name="Dacre M."/>
            <person name="Hellsten U."/>
            <person name="Larroux C."/>
            <person name="Putnam N.H."/>
            <person name="Stanke M."/>
            <person name="Adamska M."/>
            <person name="Darling A."/>
            <person name="Degnan S.M."/>
            <person name="Oakley T.H."/>
            <person name="Plachetzki D.C."/>
            <person name="Zhai Y."/>
            <person name="Adamski M."/>
            <person name="Calcino A."/>
            <person name="Cummins S.F."/>
            <person name="Goodstein D.M."/>
            <person name="Harris C."/>
            <person name="Jackson D.J."/>
            <person name="Leys S.P."/>
            <person name="Shu S."/>
            <person name="Woodcroft B.J."/>
            <person name="Vervoort M."/>
            <person name="Kosik K.S."/>
            <person name="Manning G."/>
            <person name="Degnan B.M."/>
            <person name="Rokhsar D.S."/>
        </authorList>
    </citation>
    <scope>NUCLEOTIDE SEQUENCE [LARGE SCALE GENOMIC DNA]</scope>
</reference>
<dbReference type="InterPro" id="IPR001392">
    <property type="entry name" value="Clathrin_mu"/>
</dbReference>
<accession>A0AAN0ICK7</accession>
<evidence type="ECO:0000256" key="9">
    <source>
        <dbReference type="SAM" id="SignalP"/>
    </source>
</evidence>
<dbReference type="GO" id="GO:0006886">
    <property type="term" value="P:intracellular protein transport"/>
    <property type="evidence" value="ECO:0007669"/>
    <property type="project" value="UniProtKB-UniRule"/>
</dbReference>
<keyword evidence="3 8" id="KW-0813">Transport</keyword>
<evidence type="ECO:0000256" key="3">
    <source>
        <dbReference type="ARBA" id="ARBA00022448"/>
    </source>
</evidence>
<dbReference type="InterPro" id="IPR050431">
    <property type="entry name" value="Adaptor_comp_med_subunit"/>
</dbReference>
<keyword evidence="12" id="KW-1185">Reference proteome</keyword>
<dbReference type="SUPFAM" id="SSF64356">
    <property type="entry name" value="SNARE-like"/>
    <property type="match status" value="1"/>
</dbReference>
<keyword evidence="9" id="KW-0732">Signal</keyword>
<dbReference type="InterPro" id="IPR028565">
    <property type="entry name" value="MHD"/>
</dbReference>
<comment type="similarity">
    <text evidence="8">Belongs to the adaptor complexes medium subunit family.</text>
</comment>
<keyword evidence="4 8" id="KW-0653">Protein transport</keyword>
<feature type="domain" description="MHD" evidence="10">
    <location>
        <begin position="197"/>
        <end position="438"/>
    </location>
</feature>
<dbReference type="FunFam" id="3.30.450.60:FF:000012">
    <property type="entry name" value="AP-3 complex subunit mu-1 isoform X1"/>
    <property type="match status" value="1"/>
</dbReference>
<feature type="signal peptide" evidence="9">
    <location>
        <begin position="1"/>
        <end position="21"/>
    </location>
</feature>
<evidence type="ECO:0000256" key="4">
    <source>
        <dbReference type="ARBA" id="ARBA00022927"/>
    </source>
</evidence>
<dbReference type="RefSeq" id="XP_003385141.3">
    <property type="nucleotide sequence ID" value="XM_003385093.3"/>
</dbReference>
<dbReference type="CDD" id="cd09252">
    <property type="entry name" value="AP-3_Mu3_Cterm"/>
    <property type="match status" value="1"/>
</dbReference>
<dbReference type="GO" id="GO:0005794">
    <property type="term" value="C:Golgi apparatus"/>
    <property type="evidence" value="ECO:0007669"/>
    <property type="project" value="UniProtKB-SubCell"/>
</dbReference>
<evidence type="ECO:0000259" key="10">
    <source>
        <dbReference type="PROSITE" id="PS51072"/>
    </source>
</evidence>
<dbReference type="Proteomes" id="UP000007879">
    <property type="component" value="Unassembled WGS sequence"/>
</dbReference>
<evidence type="ECO:0000256" key="6">
    <source>
        <dbReference type="ARBA" id="ARBA00023136"/>
    </source>
</evidence>
<dbReference type="PRINTS" id="PR00314">
    <property type="entry name" value="CLATHRINADPT"/>
</dbReference>
<reference evidence="11" key="2">
    <citation type="submission" date="2024-06" db="UniProtKB">
        <authorList>
            <consortium name="EnsemblMetazoa"/>
        </authorList>
    </citation>
    <scope>IDENTIFICATION</scope>
</reference>
<keyword evidence="7" id="KW-0968">Cytoplasmic vesicle</keyword>
<evidence type="ECO:0000256" key="7">
    <source>
        <dbReference type="ARBA" id="ARBA00023329"/>
    </source>
</evidence>
<proteinExistence type="inferred from homology"/>
<sequence>MSHVIVIVFCLLWALFRKAIMLNSLFMINSSGEIFMEKHWKTVVSRSVCDYFFEAQGKANGPQDIPPVITTPHYYLITVYRSSIYYVAVVQNEVPPLFIIEFLHRVVDIFTEYFGDCSEQRIKEHYVIVYELLDEMVDNGFPLATESNILKELIRPPGLLPNSVVNTVTGKTQVSATLPTGQLSNIPWRRTGVKYATNEIFLDLIEEIDAIIDKTGTTVVAEIHGKIEALSKLSGMPDLTLSFTNSRLVEDVSFHPCVRFKRWEAERVISFVPPDGSFQLLSYTMGSTGTSSFSLPIYVQPQFIFSEMGSSKFTVKIGPKQTQGKILEDVKVIIPMPKCVNNVHPICTLGMPNYDPVTKSVVWQVGKLLTDRKVEISGNITLQTGQVPDGNPTIEVEFRLPQTPISGLRVSRLDVYGEKYKPFKGIKYITKAGKFQVRS</sequence>
<protein>
    <recommendedName>
        <fullName evidence="10">MHD domain-containing protein</fullName>
    </recommendedName>
</protein>
<dbReference type="Pfam" id="PF00928">
    <property type="entry name" value="Adap_comp_sub"/>
    <property type="match status" value="1"/>
</dbReference>
<evidence type="ECO:0000256" key="1">
    <source>
        <dbReference type="ARBA" id="ARBA00004180"/>
    </source>
</evidence>
<evidence type="ECO:0000256" key="8">
    <source>
        <dbReference type="PIRNR" id="PIRNR005992"/>
    </source>
</evidence>
<keyword evidence="6" id="KW-0472">Membrane</keyword>
<comment type="subcellular location">
    <subcellularLocation>
        <location evidence="1">Cytoplasmic vesicle membrane</location>
        <topology evidence="1">Peripheral membrane protein</topology>
        <orientation evidence="1">Cytoplasmic side</orientation>
    </subcellularLocation>
    <subcellularLocation>
        <location evidence="2">Golgi apparatus</location>
    </subcellularLocation>
</comment>
<feature type="chain" id="PRO_5042950271" description="MHD domain-containing protein" evidence="9">
    <location>
        <begin position="22"/>
        <end position="439"/>
    </location>
</feature>
<evidence type="ECO:0000256" key="5">
    <source>
        <dbReference type="ARBA" id="ARBA00023034"/>
    </source>
</evidence>
<dbReference type="GO" id="GO:0016192">
    <property type="term" value="P:vesicle-mediated transport"/>
    <property type="evidence" value="ECO:0007669"/>
    <property type="project" value="InterPro"/>
</dbReference>
<dbReference type="EnsemblMetazoa" id="XM_003385093.3">
    <property type="protein sequence ID" value="XP_003385141.3"/>
    <property type="gene ID" value="LOC100633292"/>
</dbReference>
<dbReference type="AlphaFoldDB" id="A0AAN0ICK7"/>
<dbReference type="PROSITE" id="PS00990">
    <property type="entry name" value="CLAT_ADAPTOR_M_1"/>
    <property type="match status" value="1"/>
</dbReference>
<dbReference type="PIRSF" id="PIRSF005992">
    <property type="entry name" value="Clathrin_mu"/>
    <property type="match status" value="1"/>
</dbReference>
<evidence type="ECO:0000313" key="11">
    <source>
        <dbReference type="EnsemblMetazoa" id="XP_003385141.3"/>
    </source>
</evidence>
<name>A0AAN0ICK7_AMPQE</name>
<dbReference type="SUPFAM" id="SSF49447">
    <property type="entry name" value="Second domain of Mu2 adaptin subunit (ap50) of ap2 adaptor"/>
    <property type="match status" value="1"/>
</dbReference>
<dbReference type="CDD" id="cd14837">
    <property type="entry name" value="AP3_Mu_N"/>
    <property type="match status" value="1"/>
</dbReference>
<dbReference type="KEGG" id="aqu:100633292"/>
<dbReference type="GO" id="GO:0030131">
    <property type="term" value="C:clathrin adaptor complex"/>
    <property type="evidence" value="ECO:0007669"/>
    <property type="project" value="UniProtKB-UniRule"/>
</dbReference>
<dbReference type="InterPro" id="IPR022775">
    <property type="entry name" value="AP_mu_sigma_su"/>
</dbReference>
<dbReference type="Gene3D" id="3.30.450.60">
    <property type="match status" value="1"/>
</dbReference>
<dbReference type="InterPro" id="IPR011012">
    <property type="entry name" value="Longin-like_dom_sf"/>
</dbReference>
<dbReference type="InterPro" id="IPR036168">
    <property type="entry name" value="AP2_Mu_C_sf"/>
</dbReference>
<dbReference type="GeneID" id="100633292"/>
<keyword evidence="5" id="KW-0333">Golgi apparatus</keyword>
<dbReference type="GO" id="GO:0030659">
    <property type="term" value="C:cytoplasmic vesicle membrane"/>
    <property type="evidence" value="ECO:0007669"/>
    <property type="project" value="UniProtKB-SubCell"/>
</dbReference>
<dbReference type="PANTHER" id="PTHR10529">
    <property type="entry name" value="AP COMPLEX SUBUNIT MU"/>
    <property type="match status" value="1"/>
</dbReference>
<evidence type="ECO:0000313" key="12">
    <source>
        <dbReference type="Proteomes" id="UP000007879"/>
    </source>
</evidence>
<dbReference type="InterPro" id="IPR018240">
    <property type="entry name" value="Clathrin_mu_CS"/>
</dbReference>
<dbReference type="Gene3D" id="2.60.40.1170">
    <property type="entry name" value="Mu homology domain, subdomain B"/>
    <property type="match status" value="2"/>
</dbReference>
<dbReference type="Pfam" id="PF01217">
    <property type="entry name" value="Clat_adaptor_s"/>
    <property type="match status" value="1"/>
</dbReference>